<dbReference type="Proteomes" id="UP000001514">
    <property type="component" value="Unassembled WGS sequence"/>
</dbReference>
<gene>
    <name evidence="1" type="ORF">SELMODRAFT_412322</name>
</gene>
<evidence type="ECO:0000313" key="2">
    <source>
        <dbReference type="Proteomes" id="UP000001514"/>
    </source>
</evidence>
<dbReference type="FunCoup" id="D8RKS5">
    <property type="interactions" value="1105"/>
</dbReference>
<dbReference type="KEGG" id="smo:SELMODRAFT_412322"/>
<proteinExistence type="predicted"/>
<keyword evidence="2" id="KW-1185">Reference proteome</keyword>
<evidence type="ECO:0000313" key="1">
    <source>
        <dbReference type="EMBL" id="EFJ27287.1"/>
    </source>
</evidence>
<dbReference type="AlphaFoldDB" id="D8RKS5"/>
<sequence>MPIACPYFLFCMHLRRHKLVEKFAHLKSSELSPLEILVGALAAGKGFVRDLNDSGNANKGVSVAAATWGEQVFGAQASRTSLTSEDDGTSFPSGKSFWMLPLFLHGKSSPGLQKVSKELVNGARHQRIQLLQREIAFELLSMTNNELDLRIGSYDLRENVDIVQLYYHMELV</sequence>
<reference evidence="1 2" key="1">
    <citation type="journal article" date="2011" name="Science">
        <title>The Selaginella genome identifies genetic changes associated with the evolution of vascular plants.</title>
        <authorList>
            <person name="Banks J.A."/>
            <person name="Nishiyama T."/>
            <person name="Hasebe M."/>
            <person name="Bowman J.L."/>
            <person name="Gribskov M."/>
            <person name="dePamphilis C."/>
            <person name="Albert V.A."/>
            <person name="Aono N."/>
            <person name="Aoyama T."/>
            <person name="Ambrose B.A."/>
            <person name="Ashton N.W."/>
            <person name="Axtell M.J."/>
            <person name="Barker E."/>
            <person name="Barker M.S."/>
            <person name="Bennetzen J.L."/>
            <person name="Bonawitz N.D."/>
            <person name="Chapple C."/>
            <person name="Cheng C."/>
            <person name="Correa L.G."/>
            <person name="Dacre M."/>
            <person name="DeBarry J."/>
            <person name="Dreyer I."/>
            <person name="Elias M."/>
            <person name="Engstrom E.M."/>
            <person name="Estelle M."/>
            <person name="Feng L."/>
            <person name="Finet C."/>
            <person name="Floyd S.K."/>
            <person name="Frommer W.B."/>
            <person name="Fujita T."/>
            <person name="Gramzow L."/>
            <person name="Gutensohn M."/>
            <person name="Harholt J."/>
            <person name="Hattori M."/>
            <person name="Heyl A."/>
            <person name="Hirai T."/>
            <person name="Hiwatashi Y."/>
            <person name="Ishikawa M."/>
            <person name="Iwata M."/>
            <person name="Karol K.G."/>
            <person name="Koehler B."/>
            <person name="Kolukisaoglu U."/>
            <person name="Kubo M."/>
            <person name="Kurata T."/>
            <person name="Lalonde S."/>
            <person name="Li K."/>
            <person name="Li Y."/>
            <person name="Litt A."/>
            <person name="Lyons E."/>
            <person name="Manning G."/>
            <person name="Maruyama T."/>
            <person name="Michael T.P."/>
            <person name="Mikami K."/>
            <person name="Miyazaki S."/>
            <person name="Morinaga S."/>
            <person name="Murata T."/>
            <person name="Mueller-Roeber B."/>
            <person name="Nelson D.R."/>
            <person name="Obara M."/>
            <person name="Oguri Y."/>
            <person name="Olmstead R.G."/>
            <person name="Onodera N."/>
            <person name="Petersen B.L."/>
            <person name="Pils B."/>
            <person name="Prigge M."/>
            <person name="Rensing S.A."/>
            <person name="Riano-Pachon D.M."/>
            <person name="Roberts A.W."/>
            <person name="Sato Y."/>
            <person name="Scheller H.V."/>
            <person name="Schulz B."/>
            <person name="Schulz C."/>
            <person name="Shakirov E.V."/>
            <person name="Shibagaki N."/>
            <person name="Shinohara N."/>
            <person name="Shippen D.E."/>
            <person name="Soerensen I."/>
            <person name="Sotooka R."/>
            <person name="Sugimoto N."/>
            <person name="Sugita M."/>
            <person name="Sumikawa N."/>
            <person name="Tanurdzic M."/>
            <person name="Theissen G."/>
            <person name="Ulvskov P."/>
            <person name="Wakazuki S."/>
            <person name="Weng J.K."/>
            <person name="Willats W.W."/>
            <person name="Wipf D."/>
            <person name="Wolf P.G."/>
            <person name="Yang L."/>
            <person name="Zimmer A.D."/>
            <person name="Zhu Q."/>
            <person name="Mitros T."/>
            <person name="Hellsten U."/>
            <person name="Loque D."/>
            <person name="Otillar R."/>
            <person name="Salamov A."/>
            <person name="Schmutz J."/>
            <person name="Shapiro H."/>
            <person name="Lindquist E."/>
            <person name="Lucas S."/>
            <person name="Rokhsar D."/>
            <person name="Grigoriev I.V."/>
        </authorList>
    </citation>
    <scope>NUCLEOTIDE SEQUENCE [LARGE SCALE GENOMIC DNA]</scope>
</reference>
<dbReference type="InParanoid" id="D8RKS5"/>
<dbReference type="HOGENOM" id="CLU_1557887_0_0_1"/>
<accession>D8RKS5</accession>
<protein>
    <submittedName>
        <fullName evidence="1">Uncharacterized protein</fullName>
    </submittedName>
</protein>
<dbReference type="Gramene" id="EFJ27287">
    <property type="protein sequence ID" value="EFJ27287"/>
    <property type="gene ID" value="SELMODRAFT_412322"/>
</dbReference>
<name>D8RKS5_SELML</name>
<dbReference type="EMBL" id="GL377582">
    <property type="protein sequence ID" value="EFJ27287.1"/>
    <property type="molecule type" value="Genomic_DNA"/>
</dbReference>
<organism evidence="2">
    <name type="scientific">Selaginella moellendorffii</name>
    <name type="common">Spikemoss</name>
    <dbReference type="NCBI Taxonomy" id="88036"/>
    <lineage>
        <taxon>Eukaryota</taxon>
        <taxon>Viridiplantae</taxon>
        <taxon>Streptophyta</taxon>
        <taxon>Embryophyta</taxon>
        <taxon>Tracheophyta</taxon>
        <taxon>Lycopodiopsida</taxon>
        <taxon>Selaginellales</taxon>
        <taxon>Selaginellaceae</taxon>
        <taxon>Selaginella</taxon>
    </lineage>
</organism>